<evidence type="ECO:0000313" key="6">
    <source>
        <dbReference type="EMBL" id="TDU71194.1"/>
    </source>
</evidence>
<dbReference type="Pfam" id="PF02590">
    <property type="entry name" value="SPOUT_MTase"/>
    <property type="match status" value="1"/>
</dbReference>
<gene>
    <name evidence="5" type="primary">rlmH</name>
    <name evidence="6" type="ORF">EI77_02316</name>
</gene>
<organism evidence="6 7">
    <name type="scientific">Prosthecobacter fusiformis</name>
    <dbReference type="NCBI Taxonomy" id="48464"/>
    <lineage>
        <taxon>Bacteria</taxon>
        <taxon>Pseudomonadati</taxon>
        <taxon>Verrucomicrobiota</taxon>
        <taxon>Verrucomicrobiia</taxon>
        <taxon>Verrucomicrobiales</taxon>
        <taxon>Verrucomicrobiaceae</taxon>
        <taxon>Prosthecobacter</taxon>
    </lineage>
</organism>
<accession>A0A4R7RZ15</accession>
<keyword evidence="5" id="KW-0963">Cytoplasm</keyword>
<reference evidence="6 7" key="1">
    <citation type="submission" date="2019-03" db="EMBL/GenBank/DDBJ databases">
        <title>Genomic Encyclopedia of Archaeal and Bacterial Type Strains, Phase II (KMG-II): from individual species to whole genera.</title>
        <authorList>
            <person name="Goeker M."/>
        </authorList>
    </citation>
    <scope>NUCLEOTIDE SEQUENCE [LARGE SCALE GENOMIC DNA]</scope>
    <source>
        <strain evidence="6 7">ATCC 25309</strain>
    </source>
</reference>
<dbReference type="Proteomes" id="UP000295662">
    <property type="component" value="Unassembled WGS sequence"/>
</dbReference>
<dbReference type="EC" id="2.1.1.177" evidence="5"/>
<dbReference type="OrthoDB" id="9806643at2"/>
<sequence length="146" mass="16826">MHWKLITVGKPALTWARLGAEDYLHRLRRVAKVEHVVIKEGPRDLVEGQLLQASSDSLRLILDERGKAYRSLELARWIEQKDLHGTKRASLIIGGADGHSESFRKQADECWTLSSFTLQHEIALVVLAEQLYRAYSILRNEPYHRE</sequence>
<comment type="caution">
    <text evidence="6">The sequence shown here is derived from an EMBL/GenBank/DDBJ whole genome shotgun (WGS) entry which is preliminary data.</text>
</comment>
<evidence type="ECO:0000256" key="1">
    <source>
        <dbReference type="ARBA" id="ARBA00022603"/>
    </source>
</evidence>
<dbReference type="InterPro" id="IPR003742">
    <property type="entry name" value="RlmH-like"/>
</dbReference>
<proteinExistence type="inferred from homology"/>
<evidence type="ECO:0000256" key="2">
    <source>
        <dbReference type="ARBA" id="ARBA00022679"/>
    </source>
</evidence>
<keyword evidence="5" id="KW-0698">rRNA processing</keyword>
<dbReference type="GO" id="GO:0070038">
    <property type="term" value="F:rRNA (pseudouridine-N3-)-methyltransferase activity"/>
    <property type="evidence" value="ECO:0007669"/>
    <property type="project" value="UniProtKB-UniRule"/>
</dbReference>
<protein>
    <recommendedName>
        <fullName evidence="5">Ribosomal RNA large subunit methyltransferase H</fullName>
        <ecNumber evidence="5">2.1.1.177</ecNumber>
    </recommendedName>
    <alternativeName>
        <fullName evidence="5">23S rRNA (pseudouridine1915-N3)-methyltransferase</fullName>
    </alternativeName>
    <alternativeName>
        <fullName evidence="5">23S rRNA m3Psi1915 methyltransferase</fullName>
    </alternativeName>
    <alternativeName>
        <fullName evidence="5">rRNA (pseudouridine-N3-)-methyltransferase RlmH</fullName>
    </alternativeName>
</protein>
<feature type="binding site" evidence="5">
    <location>
        <position position="94"/>
    </location>
    <ligand>
        <name>S-adenosyl-L-methionine</name>
        <dbReference type="ChEBI" id="CHEBI:59789"/>
    </ligand>
</feature>
<name>A0A4R7RZ15_9BACT</name>
<keyword evidence="2 5" id="KW-0808">Transferase</keyword>
<comment type="subunit">
    <text evidence="5">Homodimer.</text>
</comment>
<evidence type="ECO:0000256" key="3">
    <source>
        <dbReference type="ARBA" id="ARBA00022691"/>
    </source>
</evidence>
<dbReference type="PIRSF" id="PIRSF004505">
    <property type="entry name" value="MT_bac"/>
    <property type="match status" value="1"/>
</dbReference>
<dbReference type="InterPro" id="IPR029026">
    <property type="entry name" value="tRNA_m1G_MTases_N"/>
</dbReference>
<dbReference type="GO" id="GO:0005737">
    <property type="term" value="C:cytoplasm"/>
    <property type="evidence" value="ECO:0007669"/>
    <property type="project" value="UniProtKB-SubCell"/>
</dbReference>
<evidence type="ECO:0000313" key="7">
    <source>
        <dbReference type="Proteomes" id="UP000295662"/>
    </source>
</evidence>
<feature type="binding site" evidence="5">
    <location>
        <position position="62"/>
    </location>
    <ligand>
        <name>S-adenosyl-L-methionine</name>
        <dbReference type="ChEBI" id="CHEBI:59789"/>
    </ligand>
</feature>
<dbReference type="RefSeq" id="WP_133795368.1">
    <property type="nucleotide sequence ID" value="NZ_SOCA01000003.1"/>
</dbReference>
<dbReference type="SUPFAM" id="SSF75217">
    <property type="entry name" value="alpha/beta knot"/>
    <property type="match status" value="1"/>
</dbReference>
<dbReference type="Gene3D" id="3.40.1280.10">
    <property type="match status" value="1"/>
</dbReference>
<dbReference type="HAMAP" id="MF_00658">
    <property type="entry name" value="23SrRNA_methyltr_H"/>
    <property type="match status" value="1"/>
</dbReference>
<dbReference type="EMBL" id="SOCA01000003">
    <property type="protein sequence ID" value="TDU71194.1"/>
    <property type="molecule type" value="Genomic_DNA"/>
</dbReference>
<dbReference type="PANTHER" id="PTHR33603:SF1">
    <property type="entry name" value="RIBOSOMAL RNA LARGE SUBUNIT METHYLTRANSFERASE H"/>
    <property type="match status" value="1"/>
</dbReference>
<comment type="catalytic activity">
    <reaction evidence="5">
        <text>pseudouridine(1915) in 23S rRNA + S-adenosyl-L-methionine = N(3)-methylpseudouridine(1915) in 23S rRNA + S-adenosyl-L-homocysteine + H(+)</text>
        <dbReference type="Rhea" id="RHEA:42752"/>
        <dbReference type="Rhea" id="RHEA-COMP:10221"/>
        <dbReference type="Rhea" id="RHEA-COMP:10222"/>
        <dbReference type="ChEBI" id="CHEBI:15378"/>
        <dbReference type="ChEBI" id="CHEBI:57856"/>
        <dbReference type="ChEBI" id="CHEBI:59789"/>
        <dbReference type="ChEBI" id="CHEBI:65314"/>
        <dbReference type="ChEBI" id="CHEBI:74486"/>
        <dbReference type="EC" id="2.1.1.177"/>
    </reaction>
</comment>
<dbReference type="PANTHER" id="PTHR33603">
    <property type="entry name" value="METHYLTRANSFERASE"/>
    <property type="match status" value="1"/>
</dbReference>
<evidence type="ECO:0000256" key="4">
    <source>
        <dbReference type="ARBA" id="ARBA00038303"/>
    </source>
</evidence>
<dbReference type="InterPro" id="IPR029028">
    <property type="entry name" value="Alpha/beta_knot_MTases"/>
</dbReference>
<keyword evidence="3 5" id="KW-0949">S-adenosyl-L-methionine</keyword>
<comment type="similarity">
    <text evidence="4 5">Belongs to the RNA methyltransferase RlmH family.</text>
</comment>
<comment type="caution">
    <text evidence="5">Lacks conserved residue(s) required for the propagation of feature annotation.</text>
</comment>
<keyword evidence="7" id="KW-1185">Reference proteome</keyword>
<dbReference type="CDD" id="cd18081">
    <property type="entry name" value="RlmH-like"/>
    <property type="match status" value="1"/>
</dbReference>
<keyword evidence="1 5" id="KW-0489">Methyltransferase</keyword>
<evidence type="ECO:0000256" key="5">
    <source>
        <dbReference type="HAMAP-Rule" id="MF_00658"/>
    </source>
</evidence>
<dbReference type="AlphaFoldDB" id="A0A4R7RZ15"/>
<comment type="subcellular location">
    <subcellularLocation>
        <location evidence="5">Cytoplasm</location>
    </subcellularLocation>
</comment>
<comment type="function">
    <text evidence="5">Specifically methylates the pseudouridine at position 1915 (m3Psi1915) in 23S rRNA.</text>
</comment>